<sequence>MIRAALPVLAALGLGSCAPAAPHPSAEAAHPRIASLNPCLDAILVEVARPGQVAALSHYSRDPSASSIPSAVARRYRTTGGTVEELIALEPDIVLASTFTDPATRSAMERLDMRVATFGIAGSVADSLAQVEEIGRIAGRQEAARRLAERIEGAVAKARADEGPGPSIALWQPGGIVPGEAALVSQLVRIAGFTSSSVTRGMEQADYLDLESIIADPPDILLVAGSETGQQHPVLGRIDGMERVPFDTSLIYCGGPTIIAALERLTTIREEWRARR</sequence>
<organism evidence="3 4">
    <name type="scientific">Parapontixanthobacter aurantiacus</name>
    <dbReference type="NCBI Taxonomy" id="1463599"/>
    <lineage>
        <taxon>Bacteria</taxon>
        <taxon>Pseudomonadati</taxon>
        <taxon>Pseudomonadota</taxon>
        <taxon>Alphaproteobacteria</taxon>
        <taxon>Sphingomonadales</taxon>
        <taxon>Erythrobacteraceae</taxon>
        <taxon>Parapontixanthobacter</taxon>
    </lineage>
</organism>
<dbReference type="InterPro" id="IPR002491">
    <property type="entry name" value="ABC_transptr_periplasmic_BD"/>
</dbReference>
<proteinExistence type="predicted"/>
<dbReference type="PROSITE" id="PS50983">
    <property type="entry name" value="FE_B12_PBP"/>
    <property type="match status" value="1"/>
</dbReference>
<gene>
    <name evidence="3" type="ORF">GRI38_05975</name>
</gene>
<accession>A0A844ZDF6</accession>
<dbReference type="PANTHER" id="PTHR30535:SF34">
    <property type="entry name" value="MOLYBDATE-BINDING PROTEIN MOLA"/>
    <property type="match status" value="1"/>
</dbReference>
<feature type="chain" id="PRO_5032622068" evidence="1">
    <location>
        <begin position="21"/>
        <end position="276"/>
    </location>
</feature>
<feature type="signal peptide" evidence="1">
    <location>
        <begin position="1"/>
        <end position="20"/>
    </location>
</feature>
<dbReference type="GO" id="GO:0071281">
    <property type="term" value="P:cellular response to iron ion"/>
    <property type="evidence" value="ECO:0007669"/>
    <property type="project" value="TreeGrafter"/>
</dbReference>
<dbReference type="RefSeq" id="WP_160681966.1">
    <property type="nucleotide sequence ID" value="NZ_WTYW01000001.1"/>
</dbReference>
<keyword evidence="4" id="KW-1185">Reference proteome</keyword>
<dbReference type="PANTHER" id="PTHR30535">
    <property type="entry name" value="VITAMIN B12-BINDING PROTEIN"/>
    <property type="match status" value="1"/>
</dbReference>
<dbReference type="Gene3D" id="3.40.50.1980">
    <property type="entry name" value="Nitrogenase molybdenum iron protein domain"/>
    <property type="match status" value="2"/>
</dbReference>
<keyword evidence="1" id="KW-0732">Signal</keyword>
<evidence type="ECO:0000313" key="4">
    <source>
        <dbReference type="Proteomes" id="UP000433104"/>
    </source>
</evidence>
<dbReference type="AlphaFoldDB" id="A0A844ZDF6"/>
<protein>
    <submittedName>
        <fullName evidence="3">ABC transporter substrate-binding protein</fullName>
    </submittedName>
</protein>
<dbReference type="Proteomes" id="UP000433104">
    <property type="component" value="Unassembled WGS sequence"/>
</dbReference>
<dbReference type="OrthoDB" id="1632039at2"/>
<dbReference type="SUPFAM" id="SSF53807">
    <property type="entry name" value="Helical backbone' metal receptor"/>
    <property type="match status" value="1"/>
</dbReference>
<reference evidence="3 4" key="1">
    <citation type="submission" date="2019-12" db="EMBL/GenBank/DDBJ databases">
        <title>Genomic-based taxomic classification of the family Erythrobacteraceae.</title>
        <authorList>
            <person name="Xu L."/>
        </authorList>
    </citation>
    <scope>NUCLEOTIDE SEQUENCE [LARGE SCALE GENOMIC DNA]</scope>
    <source>
        <strain evidence="3 4">MCCC 1A09962</strain>
    </source>
</reference>
<feature type="domain" description="Fe/B12 periplasmic-binding" evidence="2">
    <location>
        <begin position="32"/>
        <end position="276"/>
    </location>
</feature>
<comment type="caution">
    <text evidence="3">The sequence shown here is derived from an EMBL/GenBank/DDBJ whole genome shotgun (WGS) entry which is preliminary data.</text>
</comment>
<evidence type="ECO:0000313" key="3">
    <source>
        <dbReference type="EMBL" id="MXO85574.1"/>
    </source>
</evidence>
<dbReference type="InterPro" id="IPR050902">
    <property type="entry name" value="ABC_Transporter_SBP"/>
</dbReference>
<name>A0A844ZDF6_9SPHN</name>
<evidence type="ECO:0000256" key="1">
    <source>
        <dbReference type="SAM" id="SignalP"/>
    </source>
</evidence>
<dbReference type="Pfam" id="PF01497">
    <property type="entry name" value="Peripla_BP_2"/>
    <property type="match status" value="1"/>
</dbReference>
<dbReference type="EMBL" id="WTYW01000001">
    <property type="protein sequence ID" value="MXO85574.1"/>
    <property type="molecule type" value="Genomic_DNA"/>
</dbReference>
<dbReference type="PROSITE" id="PS51257">
    <property type="entry name" value="PROKAR_LIPOPROTEIN"/>
    <property type="match status" value="1"/>
</dbReference>
<evidence type="ECO:0000259" key="2">
    <source>
        <dbReference type="PROSITE" id="PS50983"/>
    </source>
</evidence>